<evidence type="ECO:0000256" key="3">
    <source>
        <dbReference type="SAM" id="MobiDB-lite"/>
    </source>
</evidence>
<evidence type="ECO:0000313" key="5">
    <source>
        <dbReference type="EMBL" id="KAK3945721.1"/>
    </source>
</evidence>
<dbReference type="InterPro" id="IPR000873">
    <property type="entry name" value="AMP-dep_synth/lig_dom"/>
</dbReference>
<dbReference type="SUPFAM" id="SSF51735">
    <property type="entry name" value="NAD(P)-binding Rossmann-fold domains"/>
    <property type="match status" value="1"/>
</dbReference>
<dbReference type="Gene3D" id="3.40.50.720">
    <property type="entry name" value="NAD(P)-binding Rossmann-like Domain"/>
    <property type="match status" value="1"/>
</dbReference>
<dbReference type="EMBL" id="MU853754">
    <property type="protein sequence ID" value="KAK3945721.1"/>
    <property type="molecule type" value="Genomic_DNA"/>
</dbReference>
<keyword evidence="6" id="KW-1185">Reference proteome</keyword>
<dbReference type="Pfam" id="PF07993">
    <property type="entry name" value="NAD_binding_4"/>
    <property type="match status" value="1"/>
</dbReference>
<protein>
    <recommendedName>
        <fullName evidence="4">Carrier domain-containing protein</fullName>
    </recommendedName>
</protein>
<evidence type="ECO:0000259" key="4">
    <source>
        <dbReference type="PROSITE" id="PS50075"/>
    </source>
</evidence>
<dbReference type="AlphaFoldDB" id="A0AAN6NH70"/>
<dbReference type="InterPro" id="IPR036291">
    <property type="entry name" value="NAD(P)-bd_dom_sf"/>
</dbReference>
<dbReference type="PANTHER" id="PTHR43439">
    <property type="entry name" value="PHENYLACETATE-COENZYME A LIGASE"/>
    <property type="match status" value="1"/>
</dbReference>
<feature type="region of interest" description="Disordered" evidence="3">
    <location>
        <begin position="541"/>
        <end position="561"/>
    </location>
</feature>
<dbReference type="PROSITE" id="PS50075">
    <property type="entry name" value="CARRIER"/>
    <property type="match status" value="1"/>
</dbReference>
<evidence type="ECO:0000256" key="2">
    <source>
        <dbReference type="ARBA" id="ARBA00022553"/>
    </source>
</evidence>
<proteinExistence type="predicted"/>
<dbReference type="Proteomes" id="UP001303473">
    <property type="component" value="Unassembled WGS sequence"/>
</dbReference>
<name>A0AAN6NH70_9PEZI</name>
<dbReference type="PANTHER" id="PTHR43439:SF2">
    <property type="entry name" value="ENZYME, PUTATIVE (JCVI)-RELATED"/>
    <property type="match status" value="1"/>
</dbReference>
<dbReference type="InterPro" id="IPR009081">
    <property type="entry name" value="PP-bd_ACP"/>
</dbReference>
<dbReference type="Gene3D" id="1.10.1200.10">
    <property type="entry name" value="ACP-like"/>
    <property type="match status" value="1"/>
</dbReference>
<dbReference type="InterPro" id="IPR013120">
    <property type="entry name" value="FAR_NAD-bd"/>
</dbReference>
<accession>A0AAN6NH70</accession>
<dbReference type="InterPro" id="IPR051414">
    <property type="entry name" value="Adenylate-forming_Reductase"/>
</dbReference>
<keyword evidence="2" id="KW-0597">Phosphoprotein</keyword>
<dbReference type="InterPro" id="IPR020845">
    <property type="entry name" value="AMP-binding_CS"/>
</dbReference>
<dbReference type="PROSITE" id="PS00455">
    <property type="entry name" value="AMP_BINDING"/>
    <property type="match status" value="1"/>
</dbReference>
<dbReference type="Pfam" id="PF00550">
    <property type="entry name" value="PP-binding"/>
    <property type="match status" value="1"/>
</dbReference>
<reference evidence="6" key="1">
    <citation type="journal article" date="2023" name="Mol. Phylogenet. Evol.">
        <title>Genome-scale phylogeny and comparative genomics of the fungal order Sordariales.</title>
        <authorList>
            <person name="Hensen N."/>
            <person name="Bonometti L."/>
            <person name="Westerberg I."/>
            <person name="Brannstrom I.O."/>
            <person name="Guillou S."/>
            <person name="Cros-Aarteil S."/>
            <person name="Calhoun S."/>
            <person name="Haridas S."/>
            <person name="Kuo A."/>
            <person name="Mondo S."/>
            <person name="Pangilinan J."/>
            <person name="Riley R."/>
            <person name="LaButti K."/>
            <person name="Andreopoulos B."/>
            <person name="Lipzen A."/>
            <person name="Chen C."/>
            <person name="Yan M."/>
            <person name="Daum C."/>
            <person name="Ng V."/>
            <person name="Clum A."/>
            <person name="Steindorff A."/>
            <person name="Ohm R.A."/>
            <person name="Martin F."/>
            <person name="Silar P."/>
            <person name="Natvig D.O."/>
            <person name="Lalanne C."/>
            <person name="Gautier V."/>
            <person name="Ament-Velasquez S.L."/>
            <person name="Kruys A."/>
            <person name="Hutchinson M.I."/>
            <person name="Powell A.J."/>
            <person name="Barry K."/>
            <person name="Miller A.N."/>
            <person name="Grigoriev I.V."/>
            <person name="Debuchy R."/>
            <person name="Gladieux P."/>
            <person name="Hiltunen Thoren M."/>
            <person name="Johannesson H."/>
        </authorList>
    </citation>
    <scope>NUCLEOTIDE SEQUENCE [LARGE SCALE GENOMIC DNA]</scope>
    <source>
        <strain evidence="6">CBS 340.73</strain>
    </source>
</reference>
<comment type="caution">
    <text evidence="5">The sequence shown here is derived from an EMBL/GenBank/DDBJ whole genome shotgun (WGS) entry which is preliminary data.</text>
</comment>
<dbReference type="InterPro" id="IPR036736">
    <property type="entry name" value="ACP-like_sf"/>
</dbReference>
<feature type="domain" description="Carrier" evidence="4">
    <location>
        <begin position="561"/>
        <end position="642"/>
    </location>
</feature>
<dbReference type="InterPro" id="IPR042099">
    <property type="entry name" value="ANL_N_sf"/>
</dbReference>
<sequence length="1058" mass="115455">MGSLPLPTNAGQRLLPSLVDEIAASDPERVFFSVAKTKNPADGFQDITAKAFARAVNRCAWYIEQSLGRGKDFPTLTYMGPQDLVYAILIPACIKTGYKLLLNSPRNTLEAHLFLFEKTDCNVFLLPPNFPLPVIKQILAAREMRVVEVQGVQHWLQDDGPDDQVYPYNKSFNEAKHDPFVILHTSGSTGMPKPIQQSHLTITPIDAFGALPSLGYPPAYPAMCTGSRVYIAFPLFHCAGVLMLLPGPVYNGYTAILGPFPPSADVANGVHVYGNVQHSCLAPMTLIDLAKDPSHLENLGRLDMITFGGGPLPQAVGDLISTKTRLLSVLGTTECGVLPIQLCDSREDWQYMSFSPVGGLEYRHVAGDLYEQFIVRDPKLEPYQGIWGSFPDLKEWPMKDLYSKHPTKEGAWLHRGRADDIIVFSTGEKLNPVEMESIVSTNPVVKGALVAGQGQFQSALLVEAVNRPLTDTDREKLLGEIWPSVEAANRTSPSHGRILRDMIIFTAPEKPMARAGKGTVQRKMTINLYAAELEALYKTHASSSSAPNGTTANSTSNGHDASVQDTVKRIITTSTDIDPTLLTQNLGADLFELGLDSLQITVITRELNTFLSTQVPGVSVEARTVYANPSISALTSIVESLISGSSHTGTESPAEKMQRLYEQHSAHLPISARPVQPKSSHQEVVLLTGSTGSLGSYILDSLLKDDRVSKIYCLNRGPDSVVRQAKSMAARGLHQLEAEKTVFLDTDLSKPYLGLPTTTYKVLLGEVTCVVHNAWKVDFNHSLDSFSTQIAGVRRLIDFSSGTRFGARVFFISSISSVSNSPETRIPERVAEDWTVSEDMGYGQSKLVSERLLDTAAREADVPAIVCRVGQIAGPVTKVGDGGMWPKQEWIPSLIASSKHLGKLPQTLGGMERVDWIPVDCLGETIVELALHQTSQEVESEGGAVVYHTVNVTPSTWSKELVPAVVGGLEESLGGERKVEVVSLEDWVSALRESAKGQEVDVQKNPAIKLLDFFAGLSKSNQPMVLDTQNTAGVSETLKGTGPVQKSWMENWMRQWAF</sequence>
<evidence type="ECO:0000313" key="6">
    <source>
        <dbReference type="Proteomes" id="UP001303473"/>
    </source>
</evidence>
<dbReference type="SUPFAM" id="SSF56801">
    <property type="entry name" value="Acetyl-CoA synthetase-like"/>
    <property type="match status" value="1"/>
</dbReference>
<dbReference type="Gene3D" id="3.40.50.12780">
    <property type="entry name" value="N-terminal domain of ligase-like"/>
    <property type="match status" value="1"/>
</dbReference>
<organism evidence="5 6">
    <name type="scientific">Diplogelasinospora grovesii</name>
    <dbReference type="NCBI Taxonomy" id="303347"/>
    <lineage>
        <taxon>Eukaryota</taxon>
        <taxon>Fungi</taxon>
        <taxon>Dikarya</taxon>
        <taxon>Ascomycota</taxon>
        <taxon>Pezizomycotina</taxon>
        <taxon>Sordariomycetes</taxon>
        <taxon>Sordariomycetidae</taxon>
        <taxon>Sordariales</taxon>
        <taxon>Diplogelasinosporaceae</taxon>
        <taxon>Diplogelasinospora</taxon>
    </lineage>
</organism>
<gene>
    <name evidence="5" type="ORF">QBC46DRAFT_371464</name>
</gene>
<dbReference type="SUPFAM" id="SSF47336">
    <property type="entry name" value="ACP-like"/>
    <property type="match status" value="1"/>
</dbReference>
<dbReference type="Pfam" id="PF00501">
    <property type="entry name" value="AMP-binding"/>
    <property type="match status" value="1"/>
</dbReference>
<evidence type="ECO:0000256" key="1">
    <source>
        <dbReference type="ARBA" id="ARBA00022450"/>
    </source>
</evidence>
<dbReference type="Pfam" id="PF23562">
    <property type="entry name" value="AMP-binding_C_3"/>
    <property type="match status" value="1"/>
</dbReference>
<keyword evidence="1" id="KW-0596">Phosphopantetheine</keyword>